<accession>A0ABU1RQZ6</accession>
<name>A0ABU1RQZ6_9GAMM</name>
<dbReference type="EMBL" id="JAVDTT010000002">
    <property type="protein sequence ID" value="MDR6841211.1"/>
    <property type="molecule type" value="Genomic_DNA"/>
</dbReference>
<comment type="caution">
    <text evidence="1">The sequence shown here is derived from an EMBL/GenBank/DDBJ whole genome shotgun (WGS) entry which is preliminary data.</text>
</comment>
<keyword evidence="2" id="KW-1185">Reference proteome</keyword>
<evidence type="ECO:0000313" key="1">
    <source>
        <dbReference type="EMBL" id="MDR6841211.1"/>
    </source>
</evidence>
<evidence type="ECO:0000313" key="2">
    <source>
        <dbReference type="Proteomes" id="UP001254759"/>
    </source>
</evidence>
<protein>
    <submittedName>
        <fullName evidence="1">Uncharacterized protein</fullName>
    </submittedName>
</protein>
<gene>
    <name evidence="1" type="ORF">J2W94_001496</name>
</gene>
<dbReference type="RefSeq" id="WP_310091798.1">
    <property type="nucleotide sequence ID" value="NZ_JAVDTT010000002.1"/>
</dbReference>
<reference evidence="1 2" key="1">
    <citation type="submission" date="2023-07" db="EMBL/GenBank/DDBJ databases">
        <title>Sorghum-associated microbial communities from plants grown in Nebraska, USA.</title>
        <authorList>
            <person name="Schachtman D."/>
        </authorList>
    </citation>
    <scope>NUCLEOTIDE SEQUENCE [LARGE SCALE GENOMIC DNA]</scope>
    <source>
        <strain evidence="1 2">BE107</strain>
    </source>
</reference>
<proteinExistence type="predicted"/>
<organism evidence="1 2">
    <name type="scientific">Pseudoxanthomonas sacheonensis</name>
    <dbReference type="NCBI Taxonomy" id="443615"/>
    <lineage>
        <taxon>Bacteria</taxon>
        <taxon>Pseudomonadati</taxon>
        <taxon>Pseudomonadota</taxon>
        <taxon>Gammaproteobacteria</taxon>
        <taxon>Lysobacterales</taxon>
        <taxon>Lysobacteraceae</taxon>
        <taxon>Pseudoxanthomonas</taxon>
    </lineage>
</organism>
<dbReference type="Proteomes" id="UP001254759">
    <property type="component" value="Unassembled WGS sequence"/>
</dbReference>
<sequence length="169" mass="19799">MNYQRADVGRGLAFKSGADMAAITNRSFIEKMHRTIFSKKNAFNSFETLIIQSVIDQLDLEDARILRAQVDSLNSTHRDYDEDKNKLVVYFYWKYFGKPRTDFPLKWEASEKERKLARVHIVYGDELSITADLFVVLGCFFYIEFSSNKEEFRPPSPNFVIKDIEVFKV</sequence>